<gene>
    <name evidence="2" type="ORF">A3D26_00945</name>
</gene>
<feature type="transmembrane region" description="Helical" evidence="1">
    <location>
        <begin position="6"/>
        <end position="24"/>
    </location>
</feature>
<keyword evidence="1" id="KW-0812">Transmembrane</keyword>
<evidence type="ECO:0000313" key="3">
    <source>
        <dbReference type="Proteomes" id="UP000178319"/>
    </source>
</evidence>
<name>A0A1G1V888_9BACT</name>
<sequence>MLRSLISAFFVLVLAVVVLFVSIYRTTAIRYSFMGPNNSAAGVVFSSNVEYSLPYPGMLPDHPLWSLKVFRDRLILFLVRGPSDRANRLLFLADQRLVMAKYLCSKGGFSSCVVTAHKAEKYLVSALVSGRDAEVRGYNMDGFFETIAKASLVHRELLERMMARVPDTAKPVFNEMLDDPRRVYEQVSHDLNRRQKDVPTP</sequence>
<evidence type="ECO:0000313" key="2">
    <source>
        <dbReference type="EMBL" id="OGY11664.1"/>
    </source>
</evidence>
<organism evidence="2 3">
    <name type="scientific">Candidatus Blackburnbacteria bacterium RIFCSPHIGHO2_02_FULL_44_20</name>
    <dbReference type="NCBI Taxonomy" id="1797516"/>
    <lineage>
        <taxon>Bacteria</taxon>
        <taxon>Candidatus Blackburniibacteriota</taxon>
    </lineage>
</organism>
<reference evidence="2 3" key="1">
    <citation type="journal article" date="2016" name="Nat. Commun.">
        <title>Thousands of microbial genomes shed light on interconnected biogeochemical processes in an aquifer system.</title>
        <authorList>
            <person name="Anantharaman K."/>
            <person name="Brown C.T."/>
            <person name="Hug L.A."/>
            <person name="Sharon I."/>
            <person name="Castelle C.J."/>
            <person name="Probst A.J."/>
            <person name="Thomas B.C."/>
            <person name="Singh A."/>
            <person name="Wilkins M.J."/>
            <person name="Karaoz U."/>
            <person name="Brodie E.L."/>
            <person name="Williams K.H."/>
            <person name="Hubbard S.S."/>
            <person name="Banfield J.F."/>
        </authorList>
    </citation>
    <scope>NUCLEOTIDE SEQUENCE [LARGE SCALE GENOMIC DNA]</scope>
</reference>
<dbReference type="EMBL" id="MHBZ01000013">
    <property type="protein sequence ID" value="OGY11664.1"/>
    <property type="molecule type" value="Genomic_DNA"/>
</dbReference>
<evidence type="ECO:0000256" key="1">
    <source>
        <dbReference type="SAM" id="Phobius"/>
    </source>
</evidence>
<dbReference type="Proteomes" id="UP000178319">
    <property type="component" value="Unassembled WGS sequence"/>
</dbReference>
<dbReference type="AlphaFoldDB" id="A0A1G1V888"/>
<comment type="caution">
    <text evidence="2">The sequence shown here is derived from an EMBL/GenBank/DDBJ whole genome shotgun (WGS) entry which is preliminary data.</text>
</comment>
<proteinExistence type="predicted"/>
<keyword evidence="1" id="KW-0472">Membrane</keyword>
<evidence type="ECO:0008006" key="4">
    <source>
        <dbReference type="Google" id="ProtNLM"/>
    </source>
</evidence>
<accession>A0A1G1V888</accession>
<keyword evidence="1" id="KW-1133">Transmembrane helix</keyword>
<dbReference type="STRING" id="1797516.A3D26_00945"/>
<protein>
    <recommendedName>
        <fullName evidence="4">DUF5667 domain-containing protein</fullName>
    </recommendedName>
</protein>